<feature type="compositionally biased region" description="Basic and acidic residues" evidence="1">
    <location>
        <begin position="57"/>
        <end position="66"/>
    </location>
</feature>
<gene>
    <name evidence="2" type="ORF">HC62_16840</name>
</gene>
<evidence type="ECO:0000256" key="1">
    <source>
        <dbReference type="SAM" id="MobiDB-lite"/>
    </source>
</evidence>
<reference evidence="2 3" key="1">
    <citation type="submission" date="2014-06" db="EMBL/GenBank/DDBJ databases">
        <authorList>
            <person name="Ju J."/>
            <person name="Zhang J."/>
        </authorList>
    </citation>
    <scope>NUCLEOTIDE SEQUENCE [LARGE SCALE GENOMIC DNA]</scope>
    <source>
        <strain evidence="2">DmW_042</strain>
    </source>
</reference>
<sequence>MTWKVDRMAHKPDRIRIEVFGPASEAETAGEAFRPSDHAIRSLARLIGRQMAREQFERARALERKQARQNRSGPMR</sequence>
<proteinExistence type="predicted"/>
<organism evidence="2 3">
    <name type="scientific">Acetobacter tropicalis</name>
    <dbReference type="NCBI Taxonomy" id="104102"/>
    <lineage>
        <taxon>Bacteria</taxon>
        <taxon>Pseudomonadati</taxon>
        <taxon>Pseudomonadota</taxon>
        <taxon>Alphaproteobacteria</taxon>
        <taxon>Acetobacterales</taxon>
        <taxon>Acetobacteraceae</taxon>
        <taxon>Acetobacter</taxon>
    </lineage>
</organism>
<evidence type="ECO:0000313" key="2">
    <source>
        <dbReference type="EMBL" id="OUI80732.1"/>
    </source>
</evidence>
<protein>
    <submittedName>
        <fullName evidence="2">Uncharacterized protein</fullName>
    </submittedName>
</protein>
<dbReference type="EMBL" id="JOMM01000067">
    <property type="protein sequence ID" value="OUI80732.1"/>
    <property type="molecule type" value="Genomic_DNA"/>
</dbReference>
<accession>A0A252A0X1</accession>
<comment type="caution">
    <text evidence="2">The sequence shown here is derived from an EMBL/GenBank/DDBJ whole genome shotgun (WGS) entry which is preliminary data.</text>
</comment>
<feature type="region of interest" description="Disordered" evidence="1">
    <location>
        <begin position="57"/>
        <end position="76"/>
    </location>
</feature>
<evidence type="ECO:0000313" key="3">
    <source>
        <dbReference type="Proteomes" id="UP000194565"/>
    </source>
</evidence>
<dbReference type="Proteomes" id="UP000194565">
    <property type="component" value="Unassembled WGS sequence"/>
</dbReference>
<name>A0A252A0X1_9PROT</name>
<dbReference type="AlphaFoldDB" id="A0A252A0X1"/>